<dbReference type="Gene3D" id="3.20.20.140">
    <property type="entry name" value="Metal-dependent hydrolases"/>
    <property type="match status" value="1"/>
</dbReference>
<reference evidence="3" key="1">
    <citation type="journal article" date="2014" name="Int. J. Syst. Evol. Microbiol.">
        <title>Complete genome sequence of Corynebacterium casei LMG S-19264T (=DSM 44701T), isolated from a smear-ripened cheese.</title>
        <authorList>
            <consortium name="US DOE Joint Genome Institute (JGI-PGF)"/>
            <person name="Walter F."/>
            <person name="Albersmeier A."/>
            <person name="Kalinowski J."/>
            <person name="Ruckert C."/>
        </authorList>
    </citation>
    <scope>NUCLEOTIDE SEQUENCE</scope>
    <source>
        <strain evidence="3">CGMCC 1.15794</strain>
    </source>
</reference>
<gene>
    <name evidence="3" type="ORF">GCM10010921_15880</name>
</gene>
<evidence type="ECO:0000313" key="4">
    <source>
        <dbReference type="Proteomes" id="UP000657592"/>
    </source>
</evidence>
<dbReference type="PANTHER" id="PTHR22642">
    <property type="entry name" value="IMIDAZOLONEPROPIONASE"/>
    <property type="match status" value="1"/>
</dbReference>
<feature type="region of interest" description="Disordered" evidence="1">
    <location>
        <begin position="172"/>
        <end position="193"/>
    </location>
</feature>
<keyword evidence="4" id="KW-1185">Reference proteome</keyword>
<dbReference type="InterPro" id="IPR032466">
    <property type="entry name" value="Metal_Hydrolase"/>
</dbReference>
<feature type="domain" description="Amidohydrolase 3" evidence="2">
    <location>
        <begin position="9"/>
        <end position="174"/>
    </location>
</feature>
<evidence type="ECO:0000313" key="3">
    <source>
        <dbReference type="EMBL" id="GGH42580.1"/>
    </source>
</evidence>
<dbReference type="SUPFAM" id="SSF51556">
    <property type="entry name" value="Metallo-dependent hydrolases"/>
    <property type="match status" value="1"/>
</dbReference>
<name>A0A917MNP5_9MICO</name>
<evidence type="ECO:0000259" key="2">
    <source>
        <dbReference type="Pfam" id="PF07969"/>
    </source>
</evidence>
<protein>
    <recommendedName>
        <fullName evidence="2">Amidohydrolase 3 domain-containing protein</fullName>
    </recommendedName>
</protein>
<dbReference type="InterPro" id="IPR013108">
    <property type="entry name" value="Amidohydro_3"/>
</dbReference>
<dbReference type="EMBL" id="BMJY01000005">
    <property type="protein sequence ID" value="GGH42580.1"/>
    <property type="molecule type" value="Genomic_DNA"/>
</dbReference>
<dbReference type="Pfam" id="PF07969">
    <property type="entry name" value="Amidohydro_3"/>
    <property type="match status" value="1"/>
</dbReference>
<evidence type="ECO:0000256" key="1">
    <source>
        <dbReference type="SAM" id="MobiDB-lite"/>
    </source>
</evidence>
<accession>A0A917MNP5</accession>
<reference evidence="3" key="2">
    <citation type="submission" date="2020-09" db="EMBL/GenBank/DDBJ databases">
        <authorList>
            <person name="Sun Q."/>
            <person name="Zhou Y."/>
        </authorList>
    </citation>
    <scope>NUCLEOTIDE SEQUENCE</scope>
    <source>
        <strain evidence="3">CGMCC 1.15794</strain>
    </source>
</reference>
<dbReference type="AlphaFoldDB" id="A0A917MNP5"/>
<sequence length="193" mass="20971">MGGDSAEAQEQTLRNMILEGHRADHQVAVHVTGDKATDIAVDAMIEAMRAFPRPDPRHYGIHADFVSDTTLARMAEWGIGANMNPTIKWLISDSAVENVGEELAAREWPYRSALRAGTWVTSASDAPVTAPTWRQAVATMMLREGRATGRVSGPEERIGLIPALRTYSTTAAYQDSRKTGRARPSPARSPTSA</sequence>
<comment type="caution">
    <text evidence="3">The sequence shown here is derived from an EMBL/GenBank/DDBJ whole genome shotgun (WGS) entry which is preliminary data.</text>
</comment>
<dbReference type="Proteomes" id="UP000657592">
    <property type="component" value="Unassembled WGS sequence"/>
</dbReference>
<organism evidence="3 4">
    <name type="scientific">Microbacterium album</name>
    <dbReference type="NCBI Taxonomy" id="2053191"/>
    <lineage>
        <taxon>Bacteria</taxon>
        <taxon>Bacillati</taxon>
        <taxon>Actinomycetota</taxon>
        <taxon>Actinomycetes</taxon>
        <taxon>Micrococcales</taxon>
        <taxon>Microbacteriaceae</taxon>
        <taxon>Microbacterium</taxon>
    </lineage>
</organism>
<dbReference type="PANTHER" id="PTHR22642:SF2">
    <property type="entry name" value="PROTEIN LONG AFTER FAR-RED 3"/>
    <property type="match status" value="1"/>
</dbReference>
<proteinExistence type="predicted"/>